<evidence type="ECO:0000259" key="3">
    <source>
        <dbReference type="Pfam" id="PF01370"/>
    </source>
</evidence>
<gene>
    <name evidence="4" type="ORF">GMOD_00010286</name>
</gene>
<dbReference type="SUPFAM" id="SSF51735">
    <property type="entry name" value="NAD(P)-binding Rossmann-fold domains"/>
    <property type="match status" value="1"/>
</dbReference>
<proteinExistence type="inferred from homology"/>
<dbReference type="OrthoDB" id="2735536at2759"/>
<dbReference type="Gene3D" id="3.40.50.720">
    <property type="entry name" value="NAD(P)-binding Rossmann-like Domain"/>
    <property type="match status" value="1"/>
</dbReference>
<name>A0A3M7M5G7_9PLEO</name>
<reference evidence="4 5" key="1">
    <citation type="journal article" date="2014" name="PLoS ONE">
        <title>De novo Genome Assembly of the Fungal Plant Pathogen Pyrenophora semeniperda.</title>
        <authorList>
            <person name="Soliai M.M."/>
            <person name="Meyer S.E."/>
            <person name="Udall J.A."/>
            <person name="Elzinga D.E."/>
            <person name="Hermansen R.A."/>
            <person name="Bodily P.M."/>
            <person name="Hart A.A."/>
            <person name="Coleman C.E."/>
        </authorList>
    </citation>
    <scope>NUCLEOTIDE SEQUENCE [LARGE SCALE GENOMIC DNA]</scope>
    <source>
        <strain evidence="4 5">CCB06</strain>
        <tissue evidence="4">Mycelium</tissue>
    </source>
</reference>
<evidence type="ECO:0000256" key="1">
    <source>
        <dbReference type="ARBA" id="ARBA00023002"/>
    </source>
</evidence>
<dbReference type="PANTHER" id="PTHR10366:SF812">
    <property type="entry name" value="VPS9 DOMAIN-CONTAINING PROTEIN"/>
    <property type="match status" value="1"/>
</dbReference>
<dbReference type="PANTHER" id="PTHR10366">
    <property type="entry name" value="NAD DEPENDENT EPIMERASE/DEHYDRATASE"/>
    <property type="match status" value="1"/>
</dbReference>
<dbReference type="InterPro" id="IPR036291">
    <property type="entry name" value="NAD(P)-bd_dom_sf"/>
</dbReference>
<dbReference type="EMBL" id="KE747821">
    <property type="protein sequence ID" value="RMZ69716.1"/>
    <property type="molecule type" value="Genomic_DNA"/>
</dbReference>
<protein>
    <recommendedName>
        <fullName evidence="3">NAD-dependent epimerase/dehydratase domain-containing protein</fullName>
    </recommendedName>
</protein>
<dbReference type="GO" id="GO:0016616">
    <property type="term" value="F:oxidoreductase activity, acting on the CH-OH group of donors, NAD or NADP as acceptor"/>
    <property type="evidence" value="ECO:0007669"/>
    <property type="project" value="TreeGrafter"/>
</dbReference>
<accession>A0A3M7M5G7</accession>
<dbReference type="InterPro" id="IPR050425">
    <property type="entry name" value="NAD(P)_dehydrat-like"/>
</dbReference>
<evidence type="ECO:0000313" key="5">
    <source>
        <dbReference type="Proteomes" id="UP000265663"/>
    </source>
</evidence>
<comment type="similarity">
    <text evidence="2">Belongs to the NAD(P)-dependent epimerase/dehydratase family. Dihydroflavonol-4-reductase subfamily.</text>
</comment>
<sequence length="156" mass="16965">MSQPLIFITGSTGFIGSHVVLQTLDAGYKVRLSVRKESQIEGLRKIFSAHNDNVDFVVIPDLSVSSAFDSALKEVEYVFHIASPMPGTGNDFKKEYLEPAVQGTTAVLDAANKVSTIKRVVVVSSVLALVPLDTWVTGKMSPKGTSLYPVYKQTFI</sequence>
<organism evidence="4 5">
    <name type="scientific">Pyrenophora seminiperda CCB06</name>
    <dbReference type="NCBI Taxonomy" id="1302712"/>
    <lineage>
        <taxon>Eukaryota</taxon>
        <taxon>Fungi</taxon>
        <taxon>Dikarya</taxon>
        <taxon>Ascomycota</taxon>
        <taxon>Pezizomycotina</taxon>
        <taxon>Dothideomycetes</taxon>
        <taxon>Pleosporomycetidae</taxon>
        <taxon>Pleosporales</taxon>
        <taxon>Pleosporineae</taxon>
        <taxon>Pleosporaceae</taxon>
        <taxon>Pyrenophora</taxon>
    </lineage>
</organism>
<dbReference type="Proteomes" id="UP000265663">
    <property type="component" value="Unassembled WGS sequence"/>
</dbReference>
<dbReference type="AlphaFoldDB" id="A0A3M7M5G7"/>
<feature type="domain" description="NAD-dependent epimerase/dehydratase" evidence="3">
    <location>
        <begin position="6"/>
        <end position="126"/>
    </location>
</feature>
<evidence type="ECO:0000256" key="2">
    <source>
        <dbReference type="ARBA" id="ARBA00023445"/>
    </source>
</evidence>
<dbReference type="InterPro" id="IPR001509">
    <property type="entry name" value="Epimerase_deHydtase"/>
</dbReference>
<keyword evidence="5" id="KW-1185">Reference proteome</keyword>
<keyword evidence="1" id="KW-0560">Oxidoreductase</keyword>
<evidence type="ECO:0000313" key="4">
    <source>
        <dbReference type="EMBL" id="RMZ69716.1"/>
    </source>
</evidence>
<dbReference type="Pfam" id="PF01370">
    <property type="entry name" value="Epimerase"/>
    <property type="match status" value="1"/>
</dbReference>